<comment type="caution">
    <text evidence="2">The sequence shown here is derived from an EMBL/GenBank/DDBJ whole genome shotgun (WGS) entry which is preliminary data.</text>
</comment>
<protein>
    <recommendedName>
        <fullName evidence="1">ABM domain-containing protein</fullName>
    </recommendedName>
</protein>
<reference evidence="3" key="1">
    <citation type="journal article" date="2019" name="Int. J. Syst. Evol. Microbiol.">
        <title>The Global Catalogue of Microorganisms (GCM) 10K type strain sequencing project: providing services to taxonomists for standard genome sequencing and annotation.</title>
        <authorList>
            <consortium name="The Broad Institute Genomics Platform"/>
            <consortium name="The Broad Institute Genome Sequencing Center for Infectious Disease"/>
            <person name="Wu L."/>
            <person name="Ma J."/>
        </authorList>
    </citation>
    <scope>NUCLEOTIDE SEQUENCE [LARGE SCALE GENOMIC DNA]</scope>
    <source>
        <strain evidence="3">JCM 17917</strain>
    </source>
</reference>
<dbReference type="SUPFAM" id="SSF54909">
    <property type="entry name" value="Dimeric alpha+beta barrel"/>
    <property type="match status" value="1"/>
</dbReference>
<dbReference type="RefSeq" id="WP_345163988.1">
    <property type="nucleotide sequence ID" value="NZ_BAABGX010000001.1"/>
</dbReference>
<feature type="domain" description="ABM" evidence="1">
    <location>
        <begin position="7"/>
        <end position="96"/>
    </location>
</feature>
<dbReference type="EMBL" id="BAABGX010000001">
    <property type="protein sequence ID" value="GAA4302123.1"/>
    <property type="molecule type" value="Genomic_DNA"/>
</dbReference>
<keyword evidence="3" id="KW-1185">Reference proteome</keyword>
<dbReference type="Gene3D" id="3.30.70.100">
    <property type="match status" value="1"/>
</dbReference>
<proteinExistence type="predicted"/>
<dbReference type="Pfam" id="PF03992">
    <property type="entry name" value="ABM"/>
    <property type="match status" value="1"/>
</dbReference>
<evidence type="ECO:0000313" key="2">
    <source>
        <dbReference type="EMBL" id="GAA4302123.1"/>
    </source>
</evidence>
<dbReference type="InterPro" id="IPR011008">
    <property type="entry name" value="Dimeric_a/b-barrel"/>
</dbReference>
<name>A0ABP8FFE9_9BACT</name>
<dbReference type="InterPro" id="IPR007138">
    <property type="entry name" value="ABM_dom"/>
</dbReference>
<accession>A0ABP8FFE9</accession>
<evidence type="ECO:0000259" key="1">
    <source>
        <dbReference type="PROSITE" id="PS51725"/>
    </source>
</evidence>
<dbReference type="Proteomes" id="UP001501844">
    <property type="component" value="Unassembled WGS sequence"/>
</dbReference>
<sequence>MEDTQKYALLGKMTAQPDQREALLSILLQASHLVSTAKGCHQYLVYKDLQTQDCIWISELWDSVEDHDNSLHLPGCRDLIMQAMPLLAGKPEKIELSLAGGKQ</sequence>
<organism evidence="2 3">
    <name type="scientific">Nibribacter koreensis</name>
    <dbReference type="NCBI Taxonomy" id="1084519"/>
    <lineage>
        <taxon>Bacteria</taxon>
        <taxon>Pseudomonadati</taxon>
        <taxon>Bacteroidota</taxon>
        <taxon>Cytophagia</taxon>
        <taxon>Cytophagales</taxon>
        <taxon>Hymenobacteraceae</taxon>
        <taxon>Nibribacter</taxon>
    </lineage>
</organism>
<gene>
    <name evidence="2" type="ORF">GCM10023183_13740</name>
</gene>
<evidence type="ECO:0000313" key="3">
    <source>
        <dbReference type="Proteomes" id="UP001501844"/>
    </source>
</evidence>
<dbReference type="PROSITE" id="PS51725">
    <property type="entry name" value="ABM"/>
    <property type="match status" value="1"/>
</dbReference>